<dbReference type="Proteomes" id="UP000432089">
    <property type="component" value="Unassembled WGS sequence"/>
</dbReference>
<proteinExistence type="predicted"/>
<reference evidence="1 2" key="1">
    <citation type="submission" date="2019-09" db="EMBL/GenBank/DDBJ databases">
        <title>YIM 132180 draft genome.</title>
        <authorList>
            <person name="Zhang K."/>
        </authorList>
    </citation>
    <scope>NUCLEOTIDE SEQUENCE [LARGE SCALE GENOMIC DNA]</scope>
    <source>
        <strain evidence="1 2">YIM 132180</strain>
    </source>
</reference>
<evidence type="ECO:0000313" key="1">
    <source>
        <dbReference type="EMBL" id="KAB0680094.1"/>
    </source>
</evidence>
<sequence length="63" mass="7242">MPDGDGRPEDFYMRSEAEVIEQVAGLIEQARDLALTTRRAMLAYMLQMVLLDIEELRSDKPSR</sequence>
<comment type="caution">
    <text evidence="1">The sequence shown here is derived from an EMBL/GenBank/DDBJ whole genome shotgun (WGS) entry which is preliminary data.</text>
</comment>
<evidence type="ECO:0000313" key="2">
    <source>
        <dbReference type="Proteomes" id="UP000432089"/>
    </source>
</evidence>
<dbReference type="EMBL" id="VZDO01000006">
    <property type="protein sequence ID" value="KAB0680094.1"/>
    <property type="molecule type" value="Genomic_DNA"/>
</dbReference>
<accession>A0A7V7PPV7</accession>
<gene>
    <name evidence="1" type="ORF">F6X38_09810</name>
</gene>
<keyword evidence="2" id="KW-1185">Reference proteome</keyword>
<protein>
    <submittedName>
        <fullName evidence="1">Uncharacterized protein</fullName>
    </submittedName>
</protein>
<dbReference type="RefSeq" id="WP_150969549.1">
    <property type="nucleotide sequence ID" value="NZ_VZDO01000006.1"/>
</dbReference>
<dbReference type="AlphaFoldDB" id="A0A7V7PPV7"/>
<organism evidence="1 2">
    <name type="scientific">Plantimonas leprariae</name>
    <dbReference type="NCBI Taxonomy" id="2615207"/>
    <lineage>
        <taxon>Bacteria</taxon>
        <taxon>Pseudomonadati</taxon>
        <taxon>Pseudomonadota</taxon>
        <taxon>Alphaproteobacteria</taxon>
        <taxon>Hyphomicrobiales</taxon>
        <taxon>Aurantimonadaceae</taxon>
        <taxon>Plantimonas</taxon>
    </lineage>
</organism>
<name>A0A7V7PPV7_9HYPH</name>